<sequence length="346" mass="40696">MAIQTNADDQSDISSIDEHDIIQYYLNDSLPPCENKCINTVMDDINHCENCKEYLKLNLTEKYSGNNSLLFKELGLRKTKININTYELRLEENEHNFRYKVVDNPSKFRKFTFISDQSNRISNMKSRDRLAKMLASEIEKVENNMTKDYEKKSEKKFFVTRLNAMKHISTNLEIFDFKISEIYGKMIVNTSLLKKTHTYVKVNGECMYVYDNKPLTVDDTINFNNDDYFIDQKDESICYKCIETIPLSRAKIYLSLDIVESYFPCCMNFRISGRSTWTDITKSKILTIDSDSKHKIRLEEDHKTRTIHIPNLLLILESEENANIFTIDSVKAFFNWINVIQNRIKT</sequence>
<dbReference type="AlphaFoldDB" id="A0A1X0QB42"/>
<reference evidence="1 2" key="1">
    <citation type="journal article" date="2017" name="Environ. Microbiol.">
        <title>Decay of the glycolytic pathway and adaptation to intranuclear parasitism within Enterocytozoonidae microsporidia.</title>
        <authorList>
            <person name="Wiredu Boakye D."/>
            <person name="Jaroenlak P."/>
            <person name="Prachumwat A."/>
            <person name="Williams T.A."/>
            <person name="Bateman K.S."/>
            <person name="Itsathitphaisarn O."/>
            <person name="Sritunyalucksana K."/>
            <person name="Paszkiewicz K.H."/>
            <person name="Moore K.A."/>
            <person name="Stentiford G.D."/>
            <person name="Williams B.A."/>
        </authorList>
    </citation>
    <scope>NUCLEOTIDE SEQUENCE [LARGE SCALE GENOMIC DNA]</scope>
    <source>
        <strain evidence="1 2">GB1</strain>
    </source>
</reference>
<dbReference type="Proteomes" id="UP000192356">
    <property type="component" value="Unassembled WGS sequence"/>
</dbReference>
<evidence type="ECO:0000313" key="2">
    <source>
        <dbReference type="Proteomes" id="UP000192356"/>
    </source>
</evidence>
<organism evidence="1 2">
    <name type="scientific">Hepatospora eriocheir</name>
    <dbReference type="NCBI Taxonomy" id="1081669"/>
    <lineage>
        <taxon>Eukaryota</taxon>
        <taxon>Fungi</taxon>
        <taxon>Fungi incertae sedis</taxon>
        <taxon>Microsporidia</taxon>
        <taxon>Hepatosporidae</taxon>
        <taxon>Hepatospora</taxon>
    </lineage>
</organism>
<name>A0A1X0QB42_9MICR</name>
<dbReference type="VEuPathDB" id="MicrosporidiaDB:HERIO_1122"/>
<protein>
    <submittedName>
        <fullName evidence="1">Uncharacterized protein</fullName>
    </submittedName>
</protein>
<evidence type="ECO:0000313" key="1">
    <source>
        <dbReference type="EMBL" id="ORD96968.1"/>
    </source>
</evidence>
<dbReference type="EMBL" id="LVKB01000049">
    <property type="protein sequence ID" value="ORD96968.1"/>
    <property type="molecule type" value="Genomic_DNA"/>
</dbReference>
<comment type="caution">
    <text evidence="1">The sequence shown here is derived from an EMBL/GenBank/DDBJ whole genome shotgun (WGS) entry which is preliminary data.</text>
</comment>
<keyword evidence="2" id="KW-1185">Reference proteome</keyword>
<accession>A0A1X0QB42</accession>
<proteinExistence type="predicted"/>
<dbReference type="VEuPathDB" id="MicrosporidiaDB:A0H76_1758"/>
<gene>
    <name evidence="1" type="ORF">HERIO_1122</name>
</gene>